<evidence type="ECO:0000256" key="1">
    <source>
        <dbReference type="ARBA" id="ARBA00004571"/>
    </source>
</evidence>
<dbReference type="AlphaFoldDB" id="A0A7K0HI79"/>
<comment type="subcellular location">
    <subcellularLocation>
        <location evidence="1 10">Cell outer membrane</location>
        <topology evidence="1 10">Multi-pass membrane protein</topology>
    </subcellularLocation>
</comment>
<evidence type="ECO:0000313" key="15">
    <source>
        <dbReference type="EMBL" id="MRZ49537.1"/>
    </source>
</evidence>
<dbReference type="Gene3D" id="2.170.130.10">
    <property type="entry name" value="TonB-dependent receptor, plug domain"/>
    <property type="match status" value="1"/>
</dbReference>
<dbReference type="InterPro" id="IPR012910">
    <property type="entry name" value="Plug_dom"/>
</dbReference>
<dbReference type="CDD" id="cd01347">
    <property type="entry name" value="ligand_gated_channel"/>
    <property type="match status" value="1"/>
</dbReference>
<dbReference type="GO" id="GO:0044718">
    <property type="term" value="P:siderophore transmembrane transport"/>
    <property type="evidence" value="ECO:0007669"/>
    <property type="project" value="TreeGrafter"/>
</dbReference>
<dbReference type="Pfam" id="PF00593">
    <property type="entry name" value="TonB_dep_Rec_b-barrel"/>
    <property type="match status" value="1"/>
</dbReference>
<keyword evidence="2 10" id="KW-0813">Transport</keyword>
<evidence type="ECO:0000256" key="5">
    <source>
        <dbReference type="ARBA" id="ARBA00022729"/>
    </source>
</evidence>
<dbReference type="InterPro" id="IPR036942">
    <property type="entry name" value="Beta-barrel_TonB_sf"/>
</dbReference>
<protein>
    <submittedName>
        <fullName evidence="15">TonB-dependent receptor</fullName>
    </submittedName>
</protein>
<keyword evidence="5 12" id="KW-0732">Signal</keyword>
<keyword evidence="9 10" id="KW-0998">Cell outer membrane</keyword>
<keyword evidence="4 10" id="KW-0812">Transmembrane</keyword>
<dbReference type="InterPro" id="IPR039426">
    <property type="entry name" value="TonB-dep_rcpt-like"/>
</dbReference>
<dbReference type="Pfam" id="PF07715">
    <property type="entry name" value="Plug"/>
    <property type="match status" value="1"/>
</dbReference>
<dbReference type="RefSeq" id="WP_154396420.1">
    <property type="nucleotide sequence ID" value="NZ_WKLZ01000002.1"/>
</dbReference>
<evidence type="ECO:0000256" key="2">
    <source>
        <dbReference type="ARBA" id="ARBA00022448"/>
    </source>
</evidence>
<feature type="chain" id="PRO_5029641566" evidence="12">
    <location>
        <begin position="20"/>
        <end position="707"/>
    </location>
</feature>
<keyword evidence="7 10" id="KW-0472">Membrane</keyword>
<evidence type="ECO:0000256" key="9">
    <source>
        <dbReference type="ARBA" id="ARBA00023237"/>
    </source>
</evidence>
<evidence type="ECO:0000313" key="16">
    <source>
        <dbReference type="Proteomes" id="UP000441358"/>
    </source>
</evidence>
<reference evidence="15 16" key="1">
    <citation type="journal article" date="2019" name="Nat. Med.">
        <title>A library of human gut bacterial isolates paired with longitudinal multiomics data enables mechanistic microbiome research.</title>
        <authorList>
            <person name="Poyet M."/>
            <person name="Groussin M."/>
            <person name="Gibbons S.M."/>
            <person name="Avila-Pacheco J."/>
            <person name="Jiang X."/>
            <person name="Kearney S.M."/>
            <person name="Perrotta A.R."/>
            <person name="Berdy B."/>
            <person name="Zhao S."/>
            <person name="Lieberman T.D."/>
            <person name="Swanson P.K."/>
            <person name="Smith M."/>
            <person name="Roesemann S."/>
            <person name="Alexander J.E."/>
            <person name="Rich S.A."/>
            <person name="Livny J."/>
            <person name="Vlamakis H."/>
            <person name="Clish C."/>
            <person name="Bullock K."/>
            <person name="Deik A."/>
            <person name="Scott J."/>
            <person name="Pierce K.A."/>
            <person name="Xavier R.J."/>
            <person name="Alm E.J."/>
        </authorList>
    </citation>
    <scope>NUCLEOTIDE SEQUENCE [LARGE SCALE GENOMIC DNA]</scope>
    <source>
        <strain evidence="15 16">BIOML-A32</strain>
    </source>
</reference>
<dbReference type="EMBL" id="WKMC01000002">
    <property type="protein sequence ID" value="MRZ49537.1"/>
    <property type="molecule type" value="Genomic_DNA"/>
</dbReference>
<dbReference type="InterPro" id="IPR000531">
    <property type="entry name" value="Beta-barrel_TonB"/>
</dbReference>
<name>A0A7K0HI79_PARDI</name>
<dbReference type="GO" id="GO:0015344">
    <property type="term" value="F:siderophore uptake transmembrane transporter activity"/>
    <property type="evidence" value="ECO:0007669"/>
    <property type="project" value="TreeGrafter"/>
</dbReference>
<evidence type="ECO:0000256" key="3">
    <source>
        <dbReference type="ARBA" id="ARBA00022452"/>
    </source>
</evidence>
<dbReference type="Proteomes" id="UP000441358">
    <property type="component" value="Unassembled WGS sequence"/>
</dbReference>
<accession>A0A7K0HI79</accession>
<comment type="caution">
    <text evidence="15">The sequence shown here is derived from an EMBL/GenBank/DDBJ whole genome shotgun (WGS) entry which is preliminary data.</text>
</comment>
<organism evidence="15 16">
    <name type="scientific">Parabacteroides distasonis</name>
    <dbReference type="NCBI Taxonomy" id="823"/>
    <lineage>
        <taxon>Bacteria</taxon>
        <taxon>Pseudomonadati</taxon>
        <taxon>Bacteroidota</taxon>
        <taxon>Bacteroidia</taxon>
        <taxon>Bacteroidales</taxon>
        <taxon>Tannerellaceae</taxon>
        <taxon>Parabacteroides</taxon>
    </lineage>
</organism>
<feature type="domain" description="TonB-dependent receptor plug" evidence="14">
    <location>
        <begin position="46"/>
        <end position="149"/>
    </location>
</feature>
<dbReference type="PROSITE" id="PS52016">
    <property type="entry name" value="TONB_DEPENDENT_REC_3"/>
    <property type="match status" value="1"/>
</dbReference>
<sequence>MRQLYITVFALLLCSQSYAQTPGDTIKTMTLNEVVVQGNTNKRIQMQSPLGVLSVSKTFIKENFAGSLMQSLEKIPGVQAMSVGSGQSKPAIRGLGFNRMIVAENGIKHEGQQWGEDHGLEIDQFAVDAIEVIKGPGSLLYGSDAIGGVVSLNTNYIPRQKFGGSVNLFTRTNNESYGLSAQLLGRSKSFFYKAQLTVIDYGDYKIPADSIQYYSYFIKLKDRRLRNTAGKEQNLRGSFGWITDRYRSIFNISNVYAQSGFFADAHGLEVRLSEIDYDRSSRDIDYPYHSANHLKVANTSSWYLGDFILKSNLSYQNNYRKEMVEPVSHGYMPTPPDNLERKFDKDIYTAHLQADIRLGEQHELTSGVGGEYQDNQRGGWGFIIPDFNTLSYGVFVYDRYHLSDHLILSAGIRFDHIRTRIDSYRDWYETPVGNEWVHKERASDMQRTFNSLIWSAGLNYDRNAWNLKLNIGKSFRAPIPKELGSDGINYHIFRYEKGDPNLKAEEAYQVDAGISWHNDRLEIQLSPYLNYFPNYIYLNPTADYVEGLQMYYYTQSKVIRYGFEAELTYKLTRHFSFDVNGEYLYAEQLSGDKEGYTLPFTPPWSANIGLRYNPPKKWLGDNGYISVSYKIVGDQNEIVPPEIKTKGYQTLNAAVAGSYKWNDRTIRISLQGQNLLNSKFYDHTSYYRLIDVPEPGRNFSIMLGLDF</sequence>
<dbReference type="Gene3D" id="2.40.170.20">
    <property type="entry name" value="TonB-dependent receptor, beta-barrel domain"/>
    <property type="match status" value="1"/>
</dbReference>
<evidence type="ECO:0000256" key="4">
    <source>
        <dbReference type="ARBA" id="ARBA00022692"/>
    </source>
</evidence>
<feature type="signal peptide" evidence="12">
    <location>
        <begin position="1"/>
        <end position="19"/>
    </location>
</feature>
<keyword evidence="8 15" id="KW-0675">Receptor</keyword>
<evidence type="ECO:0000256" key="12">
    <source>
        <dbReference type="SAM" id="SignalP"/>
    </source>
</evidence>
<dbReference type="SUPFAM" id="SSF56935">
    <property type="entry name" value="Porins"/>
    <property type="match status" value="1"/>
</dbReference>
<keyword evidence="6 11" id="KW-0798">TonB box</keyword>
<dbReference type="PANTHER" id="PTHR30069:SF29">
    <property type="entry name" value="HEMOGLOBIN AND HEMOGLOBIN-HAPTOGLOBIN-BINDING PROTEIN 1-RELATED"/>
    <property type="match status" value="1"/>
</dbReference>
<evidence type="ECO:0000259" key="13">
    <source>
        <dbReference type="Pfam" id="PF00593"/>
    </source>
</evidence>
<gene>
    <name evidence="15" type="ORF">GKD66_04645</name>
</gene>
<evidence type="ECO:0000259" key="14">
    <source>
        <dbReference type="Pfam" id="PF07715"/>
    </source>
</evidence>
<evidence type="ECO:0000256" key="8">
    <source>
        <dbReference type="ARBA" id="ARBA00023170"/>
    </source>
</evidence>
<evidence type="ECO:0000256" key="10">
    <source>
        <dbReference type="PROSITE-ProRule" id="PRU01360"/>
    </source>
</evidence>
<keyword evidence="3 10" id="KW-1134">Transmembrane beta strand</keyword>
<dbReference type="GO" id="GO:0009279">
    <property type="term" value="C:cell outer membrane"/>
    <property type="evidence" value="ECO:0007669"/>
    <property type="project" value="UniProtKB-SubCell"/>
</dbReference>
<dbReference type="InterPro" id="IPR037066">
    <property type="entry name" value="Plug_dom_sf"/>
</dbReference>
<evidence type="ECO:0000256" key="11">
    <source>
        <dbReference type="RuleBase" id="RU003357"/>
    </source>
</evidence>
<proteinExistence type="inferred from homology"/>
<evidence type="ECO:0000256" key="7">
    <source>
        <dbReference type="ARBA" id="ARBA00023136"/>
    </source>
</evidence>
<comment type="similarity">
    <text evidence="10 11">Belongs to the TonB-dependent receptor family.</text>
</comment>
<evidence type="ECO:0000256" key="6">
    <source>
        <dbReference type="ARBA" id="ARBA00023077"/>
    </source>
</evidence>
<dbReference type="PANTHER" id="PTHR30069">
    <property type="entry name" value="TONB-DEPENDENT OUTER MEMBRANE RECEPTOR"/>
    <property type="match status" value="1"/>
</dbReference>
<feature type="domain" description="TonB-dependent receptor-like beta-barrel" evidence="13">
    <location>
        <begin position="237"/>
        <end position="675"/>
    </location>
</feature>